<gene>
    <name evidence="1" type="ORF">NP493_1016g00001</name>
</gene>
<dbReference type="Proteomes" id="UP001209878">
    <property type="component" value="Unassembled WGS sequence"/>
</dbReference>
<protein>
    <submittedName>
        <fullName evidence="1">Uncharacterized protein</fullName>
    </submittedName>
</protein>
<dbReference type="AlphaFoldDB" id="A0AAD9KIP8"/>
<name>A0AAD9KIP8_RIDPI</name>
<reference evidence="1" key="1">
    <citation type="journal article" date="2023" name="Mol. Biol. Evol.">
        <title>Third-Generation Sequencing Reveals the Adaptive Role of the Epigenome in Three Deep-Sea Polychaetes.</title>
        <authorList>
            <person name="Perez M."/>
            <person name="Aroh O."/>
            <person name="Sun Y."/>
            <person name="Lan Y."/>
            <person name="Juniper S.K."/>
            <person name="Young C.R."/>
            <person name="Angers B."/>
            <person name="Qian P.Y."/>
        </authorList>
    </citation>
    <scope>NUCLEOTIDE SEQUENCE</scope>
    <source>
        <strain evidence="1">R07B-5</strain>
    </source>
</reference>
<accession>A0AAD9KIP8</accession>
<organism evidence="1 2">
    <name type="scientific">Ridgeia piscesae</name>
    <name type="common">Tubeworm</name>
    <dbReference type="NCBI Taxonomy" id="27915"/>
    <lineage>
        <taxon>Eukaryota</taxon>
        <taxon>Metazoa</taxon>
        <taxon>Spiralia</taxon>
        <taxon>Lophotrochozoa</taxon>
        <taxon>Annelida</taxon>
        <taxon>Polychaeta</taxon>
        <taxon>Sedentaria</taxon>
        <taxon>Canalipalpata</taxon>
        <taxon>Sabellida</taxon>
        <taxon>Siboglinidae</taxon>
        <taxon>Ridgeia</taxon>
    </lineage>
</organism>
<comment type="caution">
    <text evidence="1">The sequence shown here is derived from an EMBL/GenBank/DDBJ whole genome shotgun (WGS) entry which is preliminary data.</text>
</comment>
<evidence type="ECO:0000313" key="2">
    <source>
        <dbReference type="Proteomes" id="UP001209878"/>
    </source>
</evidence>
<sequence length="37" mass="4305">MMVPRDNHVNCCLYDSGQGILKGWLIAFTYRVKTNYP</sequence>
<keyword evidence="2" id="KW-1185">Reference proteome</keyword>
<dbReference type="EMBL" id="JAODUO010001015">
    <property type="protein sequence ID" value="KAK2171875.1"/>
    <property type="molecule type" value="Genomic_DNA"/>
</dbReference>
<evidence type="ECO:0000313" key="1">
    <source>
        <dbReference type="EMBL" id="KAK2171875.1"/>
    </source>
</evidence>
<proteinExistence type="predicted"/>